<keyword evidence="1" id="KW-0472">Membrane</keyword>
<keyword evidence="1" id="KW-1133">Transmembrane helix</keyword>
<organism evidence="2 3">
    <name type="scientific">Vibrio navarrensis</name>
    <dbReference type="NCBI Taxonomy" id="29495"/>
    <lineage>
        <taxon>Bacteria</taxon>
        <taxon>Pseudomonadati</taxon>
        <taxon>Pseudomonadota</taxon>
        <taxon>Gammaproteobacteria</taxon>
        <taxon>Vibrionales</taxon>
        <taxon>Vibrionaceae</taxon>
        <taxon>Vibrio</taxon>
    </lineage>
</organism>
<evidence type="ECO:0000256" key="1">
    <source>
        <dbReference type="SAM" id="Phobius"/>
    </source>
</evidence>
<dbReference type="RefSeq" id="WP_337970626.1">
    <property type="nucleotide sequence ID" value="NZ_CP065217.1"/>
</dbReference>
<protein>
    <submittedName>
        <fullName evidence="2">Uncharacterized protein</fullName>
    </submittedName>
</protein>
<evidence type="ECO:0000313" key="3">
    <source>
        <dbReference type="Proteomes" id="UP000594435"/>
    </source>
</evidence>
<accession>A0AAJ4I8D8</accession>
<proteinExistence type="predicted"/>
<evidence type="ECO:0000313" key="2">
    <source>
        <dbReference type="EMBL" id="QPL52263.1"/>
    </source>
</evidence>
<dbReference type="EMBL" id="CP065217">
    <property type="protein sequence ID" value="QPL52263.1"/>
    <property type="molecule type" value="Genomic_DNA"/>
</dbReference>
<gene>
    <name evidence="2" type="ORF">I3X05_09175</name>
</gene>
<name>A0AAJ4I8D8_9VIBR</name>
<sequence>MTLEEIRNLAQIAQALAVSFGAAVASFWAIYTFMALRAKSKAELELVKLEVELEKTRKELSSQPMIKVVVTPRAVRNSQSALFGIVLSIKLENTGNVFEFIDLKASSIQAQLYNSNVEPIVGSFARVDQSAEGFALWSGECAHEEVFIPTTEEGLYTVNCSFVVSQESNDCITRQANRNGDYSLSFGSGLYFSTYA</sequence>
<feature type="transmembrane region" description="Helical" evidence="1">
    <location>
        <begin position="12"/>
        <end position="31"/>
    </location>
</feature>
<dbReference type="Proteomes" id="UP000594435">
    <property type="component" value="Chromosome 1"/>
</dbReference>
<dbReference type="AlphaFoldDB" id="A0AAJ4I8D8"/>
<keyword evidence="1" id="KW-0812">Transmembrane</keyword>
<reference evidence="2 3" key="1">
    <citation type="submission" date="2020-11" db="EMBL/GenBank/DDBJ databases">
        <title>Complete and Circularized Genome Assembly of a human isolate of Vibrio navarrensis biotype pommerensis with MiSeq and MinION Sequence Data.</title>
        <authorList>
            <person name="Schwartz K."/>
            <person name="Borowiak M."/>
            <person name="Deneke C."/>
            <person name="Balau V."/>
            <person name="Metelmann C."/>
            <person name="Strauch E."/>
        </authorList>
    </citation>
    <scope>NUCLEOTIDE SEQUENCE [LARGE SCALE GENOMIC DNA]</scope>
    <source>
        <strain evidence="2 3">20-VB00237</strain>
    </source>
</reference>